<organism evidence="2 3">
    <name type="scientific">Vespula maculifrons</name>
    <name type="common">Eastern yellow jacket</name>
    <name type="synonym">Wasp</name>
    <dbReference type="NCBI Taxonomy" id="7453"/>
    <lineage>
        <taxon>Eukaryota</taxon>
        <taxon>Metazoa</taxon>
        <taxon>Ecdysozoa</taxon>
        <taxon>Arthropoda</taxon>
        <taxon>Hexapoda</taxon>
        <taxon>Insecta</taxon>
        <taxon>Pterygota</taxon>
        <taxon>Neoptera</taxon>
        <taxon>Endopterygota</taxon>
        <taxon>Hymenoptera</taxon>
        <taxon>Apocrita</taxon>
        <taxon>Aculeata</taxon>
        <taxon>Vespoidea</taxon>
        <taxon>Vespidae</taxon>
        <taxon>Vespinae</taxon>
        <taxon>Vespula</taxon>
    </lineage>
</organism>
<keyword evidence="3" id="KW-1185">Reference proteome</keyword>
<dbReference type="Proteomes" id="UP001607303">
    <property type="component" value="Unassembled WGS sequence"/>
</dbReference>
<proteinExistence type="predicted"/>
<comment type="caution">
    <text evidence="2">The sequence shown here is derived from an EMBL/GenBank/DDBJ whole genome shotgun (WGS) entry which is preliminary data.</text>
</comment>
<dbReference type="EMBL" id="JAYRBN010000066">
    <property type="protein sequence ID" value="KAL2736583.1"/>
    <property type="molecule type" value="Genomic_DNA"/>
</dbReference>
<name>A0ABD2BUY1_VESMC</name>
<evidence type="ECO:0000313" key="3">
    <source>
        <dbReference type="Proteomes" id="UP001607303"/>
    </source>
</evidence>
<keyword evidence="1" id="KW-0812">Transmembrane</keyword>
<keyword evidence="1" id="KW-0472">Membrane</keyword>
<sequence>MQRCFDLRMRLFENRLLSYRLVFNNKVYVGKNLLITCNGETYLVVSFCMSTSAHRSSRSTHSLEVIEKSQCKYIIISFIFSICYTIYFVLELNCGVGILGFVKRQQSRAFDRLWFNINSSVLLRIPTSTHRSSRSTYSLEVIEKSQCKYIIISLILSICHTIYLNEMEEWGYSPTCDDNISAQLLVQSCYEFQRVHIGVLVNEMEEWGYSPTRDDNISAQLLVQSCYEFRRVHIAALVNEMEEWGYSPTRDDNISAQLLVQSCYEFRRVHIAALVNEMEEWGYSPTRDDNISAQLLVQSCYEFQRVHIGVLVVRIFWKMKLWSGDTGLRETTTESNVRPILIVNGSVLLRISKSTHCSSRSTHVLEVIKKSQRKYIIISLILSIFYTIYLNEMEEWGYSPTRDDNISAQLLVQSCTEFQRIHIGVLVNEMEEWGYSPTRDDNISAQLLVQSCTKFQRIHIGVLVNEMEEWGYSPTRDDNIRAQLLVQSCYEFRRVHIAALVVRILRKIKLWSGDTGLRETTTKSNVRPILIVNGSVLLRISTSTHWNSRSTHVLEVIKKSQCKIKLWSGDTGLSEMTTKSSVRPIMVPYK</sequence>
<evidence type="ECO:0000313" key="2">
    <source>
        <dbReference type="EMBL" id="KAL2736583.1"/>
    </source>
</evidence>
<reference evidence="2 3" key="1">
    <citation type="journal article" date="2024" name="Ann. Entomol. Soc. Am.">
        <title>Genomic analyses of the southern and eastern yellowjacket wasps (Hymenoptera: Vespidae) reveal evolutionary signatures of social life.</title>
        <authorList>
            <person name="Catto M.A."/>
            <person name="Caine P.B."/>
            <person name="Orr S.E."/>
            <person name="Hunt B.G."/>
            <person name="Goodisman M.A.D."/>
        </authorList>
    </citation>
    <scope>NUCLEOTIDE SEQUENCE [LARGE SCALE GENOMIC DNA]</scope>
    <source>
        <strain evidence="2">232</strain>
        <tissue evidence="2">Head and thorax</tissue>
    </source>
</reference>
<feature type="transmembrane region" description="Helical" evidence="1">
    <location>
        <begin position="73"/>
        <end position="102"/>
    </location>
</feature>
<evidence type="ECO:0000256" key="1">
    <source>
        <dbReference type="SAM" id="Phobius"/>
    </source>
</evidence>
<accession>A0ABD2BUY1</accession>
<dbReference type="AlphaFoldDB" id="A0ABD2BUY1"/>
<protein>
    <submittedName>
        <fullName evidence="2">Uncharacterized protein</fullName>
    </submittedName>
</protein>
<gene>
    <name evidence="2" type="ORF">V1477_013092</name>
</gene>
<keyword evidence="1" id="KW-1133">Transmembrane helix</keyword>